<keyword evidence="3" id="KW-1185">Reference proteome</keyword>
<gene>
    <name evidence="2" type="ORF">ABI_31260</name>
</gene>
<organism evidence="2 3">
    <name type="scientific">Asticcacaulis biprosthecium C19</name>
    <dbReference type="NCBI Taxonomy" id="715226"/>
    <lineage>
        <taxon>Bacteria</taxon>
        <taxon>Pseudomonadati</taxon>
        <taxon>Pseudomonadota</taxon>
        <taxon>Alphaproteobacteria</taxon>
        <taxon>Caulobacterales</taxon>
        <taxon>Caulobacteraceae</taxon>
        <taxon>Asticcacaulis</taxon>
    </lineage>
</organism>
<proteinExistence type="predicted"/>
<evidence type="ECO:0000313" key="2">
    <source>
        <dbReference type="EMBL" id="EGF90113.1"/>
    </source>
</evidence>
<protein>
    <submittedName>
        <fullName evidence="2">Uncharacterized protein</fullName>
    </submittedName>
</protein>
<dbReference type="AlphaFoldDB" id="F4QRI7"/>
<evidence type="ECO:0000256" key="1">
    <source>
        <dbReference type="SAM" id="MobiDB-lite"/>
    </source>
</evidence>
<accession>F4QRI7</accession>
<name>F4QRI7_9CAUL</name>
<reference evidence="3" key="1">
    <citation type="submission" date="2011-03" db="EMBL/GenBank/DDBJ databases">
        <title>Draft genome sequence of Brevundimonas diminuta.</title>
        <authorList>
            <person name="Brown P.J.B."/>
            <person name="Buechlein A."/>
            <person name="Hemmerich C."/>
            <person name="Brun Y.V."/>
        </authorList>
    </citation>
    <scope>NUCLEOTIDE SEQUENCE [LARGE SCALE GENOMIC DNA]</scope>
    <source>
        <strain evidence="3">C19</strain>
    </source>
</reference>
<dbReference type="Proteomes" id="UP000006512">
    <property type="component" value="Unassembled WGS sequence"/>
</dbReference>
<sequence length="39" mass="4468">MFSSRCHKVLKTREVLTKMGEDSRMRESATFQPPSAHMG</sequence>
<feature type="region of interest" description="Disordered" evidence="1">
    <location>
        <begin position="20"/>
        <end position="39"/>
    </location>
</feature>
<dbReference type="EMBL" id="GL883079">
    <property type="protein sequence ID" value="EGF90113.1"/>
    <property type="molecule type" value="Genomic_DNA"/>
</dbReference>
<dbReference type="HOGENOM" id="CLU_3304013_0_0_5"/>
<evidence type="ECO:0000313" key="3">
    <source>
        <dbReference type="Proteomes" id="UP000006512"/>
    </source>
</evidence>